<protein>
    <submittedName>
        <fullName evidence="7">Sodium:phosphate symporter</fullName>
    </submittedName>
</protein>
<comment type="caution">
    <text evidence="7">The sequence shown here is derived from an EMBL/GenBank/DDBJ whole genome shotgun (WGS) entry which is preliminary data.</text>
</comment>
<evidence type="ECO:0000256" key="4">
    <source>
        <dbReference type="ARBA" id="ARBA00022989"/>
    </source>
</evidence>
<name>A0A2V2NJM4_9EURY</name>
<feature type="transmembrane region" description="Helical" evidence="6">
    <location>
        <begin position="162"/>
        <end position="185"/>
    </location>
</feature>
<dbReference type="PANTHER" id="PTHR10010">
    <property type="entry name" value="SOLUTE CARRIER FAMILY 34 SODIUM PHOSPHATE , MEMBER 2-RELATED"/>
    <property type="match status" value="1"/>
</dbReference>
<dbReference type="RefSeq" id="WP_109939625.1">
    <property type="nucleotide sequence ID" value="NZ_CP176366.1"/>
</dbReference>
<dbReference type="InterPro" id="IPR003841">
    <property type="entry name" value="Na/Pi_transpt"/>
</dbReference>
<sequence length="531" mass="58901">MVSWEFVFAIIPGIILFLYGIEQFSREIQIASGEFLRSFIQRLTKTPLRGTAAGTLVTAFVQSSTATTVITIGLVNAGIISFSASLGVIFGANLGTTLTSQLVAFNLTAFAPIFILLGFVMGIIPGKYRIFGRPVFYFGLVFFSLSLISSVMVPYRTDPQLIAFLALMDTVFLQIAFGFIITNIFQSSSVTTGLVVLMSQSGLITPYMAIPIILGANIGTSTTALLVAARMNTSAKRAAVAHFIFNFGGALIFLPILPLLTDFILSLGGDAGQQVANAHLIFNLTSCFIFLILINPFERIVTWMVPGRKDDVVFVVHNLEHPPNKNNPTVIMQIEEEIINIFSISQSLLTELTDIITDRKNYSTHIRQLRDYAVFLDQQISETALQISERNLSPDESKRLARLVRISKLAEVLAEQTGELVEIIYQIQERGILISETSKAALQDLLLPSGKNMKTLSEIFPTISDEKNQEMRKQDESLREMVMLQYQEYLDRFTSHSTPSGTEFSRALFQVEGMAATIREIRKSARMLGKK</sequence>
<evidence type="ECO:0000256" key="5">
    <source>
        <dbReference type="ARBA" id="ARBA00023136"/>
    </source>
</evidence>
<dbReference type="AlphaFoldDB" id="A0A2V2NJM4"/>
<feature type="transmembrane region" description="Helical" evidence="6">
    <location>
        <begin position="6"/>
        <end position="25"/>
    </location>
</feature>
<dbReference type="GO" id="GO:0005436">
    <property type="term" value="F:sodium:phosphate symporter activity"/>
    <property type="evidence" value="ECO:0007669"/>
    <property type="project" value="InterPro"/>
</dbReference>
<comment type="subcellular location">
    <subcellularLocation>
        <location evidence="1">Cell membrane</location>
        <topology evidence="1">Multi-pass membrane protein</topology>
    </subcellularLocation>
</comment>
<feature type="transmembrane region" description="Helical" evidence="6">
    <location>
        <begin position="280"/>
        <end position="297"/>
    </location>
</feature>
<dbReference type="OrthoDB" id="7738at2157"/>
<dbReference type="EMBL" id="QGMZ01000007">
    <property type="protein sequence ID" value="PWR75811.1"/>
    <property type="molecule type" value="Genomic_DNA"/>
</dbReference>
<dbReference type="GO" id="GO:0005886">
    <property type="term" value="C:plasma membrane"/>
    <property type="evidence" value="ECO:0007669"/>
    <property type="project" value="UniProtKB-SubCell"/>
</dbReference>
<evidence type="ECO:0000313" key="7">
    <source>
        <dbReference type="EMBL" id="PWR75811.1"/>
    </source>
</evidence>
<dbReference type="GO" id="GO:0044341">
    <property type="term" value="P:sodium-dependent phosphate transport"/>
    <property type="evidence" value="ECO:0007669"/>
    <property type="project" value="InterPro"/>
</dbReference>
<feature type="transmembrane region" description="Helical" evidence="6">
    <location>
        <begin position="136"/>
        <end position="155"/>
    </location>
</feature>
<feature type="transmembrane region" description="Helical" evidence="6">
    <location>
        <begin position="102"/>
        <end position="124"/>
    </location>
</feature>
<proteinExistence type="predicted"/>
<feature type="transmembrane region" description="Helical" evidence="6">
    <location>
        <begin position="240"/>
        <end position="260"/>
    </location>
</feature>
<evidence type="ECO:0000313" key="8">
    <source>
        <dbReference type="Proteomes" id="UP000245934"/>
    </source>
</evidence>
<dbReference type="Proteomes" id="UP000245934">
    <property type="component" value="Unassembled WGS sequence"/>
</dbReference>
<keyword evidence="2" id="KW-1003">Cell membrane</keyword>
<keyword evidence="5 6" id="KW-0472">Membrane</keyword>
<dbReference type="PANTHER" id="PTHR10010:SF46">
    <property type="entry name" value="SODIUM-DEPENDENT PHOSPHATE TRANSPORT PROTEIN 2B"/>
    <property type="match status" value="1"/>
</dbReference>
<evidence type="ECO:0000256" key="2">
    <source>
        <dbReference type="ARBA" id="ARBA00022475"/>
    </source>
</evidence>
<accession>A0A2V2NJM4</accession>
<keyword evidence="3 6" id="KW-0812">Transmembrane</keyword>
<dbReference type="NCBIfam" id="NF037997">
    <property type="entry name" value="Na_Pi_symport"/>
    <property type="match status" value="1"/>
</dbReference>
<keyword evidence="4 6" id="KW-1133">Transmembrane helix</keyword>
<evidence type="ECO:0000256" key="1">
    <source>
        <dbReference type="ARBA" id="ARBA00004651"/>
    </source>
</evidence>
<feature type="transmembrane region" description="Helical" evidence="6">
    <location>
        <begin position="205"/>
        <end position="228"/>
    </location>
</feature>
<evidence type="ECO:0000256" key="3">
    <source>
        <dbReference type="ARBA" id="ARBA00022692"/>
    </source>
</evidence>
<evidence type="ECO:0000256" key="6">
    <source>
        <dbReference type="SAM" id="Phobius"/>
    </source>
</evidence>
<dbReference type="GeneID" id="97609947"/>
<reference evidence="7 8" key="1">
    <citation type="submission" date="2018-05" db="EMBL/GenBank/DDBJ databases">
        <title>Draft genome of Methanospirillum stamsii Pt1.</title>
        <authorList>
            <person name="Dueholm M.S."/>
            <person name="Nielsen P.H."/>
            <person name="Bakmann L.F."/>
            <person name="Otzen D.E."/>
        </authorList>
    </citation>
    <scope>NUCLEOTIDE SEQUENCE [LARGE SCALE GENOMIC DNA]</scope>
    <source>
        <strain evidence="7 8">Pt1</strain>
    </source>
</reference>
<gene>
    <name evidence="7" type="ORF">DLD82_02960</name>
</gene>
<keyword evidence="8" id="KW-1185">Reference proteome</keyword>
<organism evidence="7 8">
    <name type="scientific">Methanospirillum stamsii</name>
    <dbReference type="NCBI Taxonomy" id="1277351"/>
    <lineage>
        <taxon>Archaea</taxon>
        <taxon>Methanobacteriati</taxon>
        <taxon>Methanobacteriota</taxon>
        <taxon>Stenosarchaea group</taxon>
        <taxon>Methanomicrobia</taxon>
        <taxon>Methanomicrobiales</taxon>
        <taxon>Methanospirillaceae</taxon>
        <taxon>Methanospirillum</taxon>
    </lineage>
</organism>
<feature type="transmembrane region" description="Helical" evidence="6">
    <location>
        <begin position="69"/>
        <end position="90"/>
    </location>
</feature>
<dbReference type="Pfam" id="PF02690">
    <property type="entry name" value="Na_Pi_cotrans"/>
    <property type="match status" value="2"/>
</dbReference>